<dbReference type="EMBL" id="JAFCJH010000016">
    <property type="protein sequence ID" value="MBR0797152.1"/>
    <property type="molecule type" value="Genomic_DNA"/>
</dbReference>
<reference evidence="9" key="1">
    <citation type="journal article" date="2021" name="ISME J.">
        <title>Evolutionary origin and ecological implication of a unique nif island in free-living Bradyrhizobium lineages.</title>
        <authorList>
            <person name="Tao J."/>
        </authorList>
    </citation>
    <scope>NUCLEOTIDE SEQUENCE [LARGE SCALE GENOMIC DNA]</scope>
    <source>
        <strain evidence="9">SZCCT0434</strain>
    </source>
</reference>
<comment type="similarity">
    <text evidence="2">Belongs to the polysaccharide synthase family.</text>
</comment>
<feature type="transmembrane region" description="Helical" evidence="7">
    <location>
        <begin position="358"/>
        <end position="378"/>
    </location>
</feature>
<sequence>MTRKSGSAISNFQWAAAAQIGRVGLSLIGITILARILPTSDFGLLAMATIVTNFASIIRDMGTSAAVIQRSELSNELLDTVFWSNVLFGVLLGGIVALTSPLTARAFHEPAIQPLLMYLSLAFPLGSSGAPHLALLERGSRFRSIAIIEIFSTTCGVVTGVVAAMHGAGVVSLVLQTLIGTALSSILFWAVSGWRPTGHWSRAELLGILGFSGNLVGFNIINYFSRNADGMLIGRVLGPVELGVYNIAYRIMLFPLQNLTFVLNRAFLPIFSGQQHNPALIGRNYLRVLQFICVITAPMMFGLWSVREPFVLVVLGEKWRASSPIIGWLAPTGFLQSVVSTTGTVLIATGKTWLMRNLGMVCAVIYVLSFVIGLPNGAVGVARAYFAANLVTSAIYLHYTLAQVDRRLIDVAATLWRPLLAAMIMSALIVATGNLIVPADASAVLKLVCLVPVGAVIYCVLLMVGARDIVAEMRAVILKKA</sequence>
<keyword evidence="6 7" id="KW-0472">Membrane</keyword>
<proteinExistence type="inferred from homology"/>
<dbReference type="RefSeq" id="WP_212493172.1">
    <property type="nucleotide sequence ID" value="NZ_JAFCJH010000016.1"/>
</dbReference>
<comment type="caution">
    <text evidence="8">The sequence shown here is derived from an EMBL/GenBank/DDBJ whole genome shotgun (WGS) entry which is preliminary data.</text>
</comment>
<dbReference type="NCBIfam" id="NF007773">
    <property type="entry name" value="PRK10459.1"/>
    <property type="match status" value="1"/>
</dbReference>
<accession>A0ABS5FK39</accession>
<feature type="transmembrane region" description="Helical" evidence="7">
    <location>
        <begin position="173"/>
        <end position="191"/>
    </location>
</feature>
<keyword evidence="5 7" id="KW-1133">Transmembrane helix</keyword>
<keyword evidence="9" id="KW-1185">Reference proteome</keyword>
<dbReference type="PANTHER" id="PTHR30250:SF10">
    <property type="entry name" value="LIPOPOLYSACCHARIDE BIOSYNTHESIS PROTEIN WZXC"/>
    <property type="match status" value="1"/>
</dbReference>
<feature type="transmembrane region" description="Helical" evidence="7">
    <location>
        <begin position="147"/>
        <end position="167"/>
    </location>
</feature>
<organism evidence="8 9">
    <name type="scientific">Bradyrhizobium jicamae</name>
    <dbReference type="NCBI Taxonomy" id="280332"/>
    <lineage>
        <taxon>Bacteria</taxon>
        <taxon>Pseudomonadati</taxon>
        <taxon>Pseudomonadota</taxon>
        <taxon>Alphaproteobacteria</taxon>
        <taxon>Hyphomicrobiales</taxon>
        <taxon>Nitrobacteraceae</taxon>
        <taxon>Bradyrhizobium</taxon>
    </lineage>
</organism>
<comment type="subcellular location">
    <subcellularLocation>
        <location evidence="1">Cell membrane</location>
        <topology evidence="1">Multi-pass membrane protein</topology>
    </subcellularLocation>
</comment>
<evidence type="ECO:0000313" key="8">
    <source>
        <dbReference type="EMBL" id="MBR0797152.1"/>
    </source>
</evidence>
<feature type="transmembrane region" description="Helical" evidence="7">
    <location>
        <begin position="443"/>
        <end position="464"/>
    </location>
</feature>
<keyword evidence="4 7" id="KW-0812">Transmembrane</keyword>
<evidence type="ECO:0000256" key="6">
    <source>
        <dbReference type="ARBA" id="ARBA00023136"/>
    </source>
</evidence>
<evidence type="ECO:0000256" key="7">
    <source>
        <dbReference type="SAM" id="Phobius"/>
    </source>
</evidence>
<evidence type="ECO:0000313" key="9">
    <source>
        <dbReference type="Proteomes" id="UP001315278"/>
    </source>
</evidence>
<feature type="transmembrane region" description="Helical" evidence="7">
    <location>
        <begin position="12"/>
        <end position="36"/>
    </location>
</feature>
<feature type="transmembrane region" description="Helical" evidence="7">
    <location>
        <begin position="80"/>
        <end position="103"/>
    </location>
</feature>
<evidence type="ECO:0000256" key="5">
    <source>
        <dbReference type="ARBA" id="ARBA00022989"/>
    </source>
</evidence>
<keyword evidence="3" id="KW-1003">Cell membrane</keyword>
<dbReference type="Proteomes" id="UP001315278">
    <property type="component" value="Unassembled WGS sequence"/>
</dbReference>
<name>A0ABS5FK39_9BRAD</name>
<protein>
    <submittedName>
        <fullName evidence="8">MOP flippase family protein</fullName>
    </submittedName>
</protein>
<gene>
    <name evidence="8" type="ORF">JQ615_17305</name>
</gene>
<feature type="transmembrane region" description="Helical" evidence="7">
    <location>
        <begin position="384"/>
        <end position="402"/>
    </location>
</feature>
<evidence type="ECO:0000256" key="3">
    <source>
        <dbReference type="ARBA" id="ARBA00022475"/>
    </source>
</evidence>
<feature type="transmembrane region" description="Helical" evidence="7">
    <location>
        <begin position="115"/>
        <end position="135"/>
    </location>
</feature>
<dbReference type="Pfam" id="PF13440">
    <property type="entry name" value="Polysacc_synt_3"/>
    <property type="match status" value="1"/>
</dbReference>
<evidence type="ECO:0000256" key="4">
    <source>
        <dbReference type="ARBA" id="ARBA00022692"/>
    </source>
</evidence>
<dbReference type="PANTHER" id="PTHR30250">
    <property type="entry name" value="PST FAMILY PREDICTED COLANIC ACID TRANSPORTER"/>
    <property type="match status" value="1"/>
</dbReference>
<dbReference type="InterPro" id="IPR050833">
    <property type="entry name" value="Poly_Biosynth_Transport"/>
</dbReference>
<evidence type="ECO:0000256" key="1">
    <source>
        <dbReference type="ARBA" id="ARBA00004651"/>
    </source>
</evidence>
<feature type="transmembrane region" description="Helical" evidence="7">
    <location>
        <begin position="414"/>
        <end position="437"/>
    </location>
</feature>
<feature type="transmembrane region" description="Helical" evidence="7">
    <location>
        <begin position="325"/>
        <end position="346"/>
    </location>
</feature>
<feature type="transmembrane region" description="Helical" evidence="7">
    <location>
        <begin position="285"/>
        <end position="305"/>
    </location>
</feature>
<dbReference type="CDD" id="cd13127">
    <property type="entry name" value="MATE_tuaB_like"/>
    <property type="match status" value="1"/>
</dbReference>
<feature type="transmembrane region" description="Helical" evidence="7">
    <location>
        <begin position="203"/>
        <end position="224"/>
    </location>
</feature>
<evidence type="ECO:0000256" key="2">
    <source>
        <dbReference type="ARBA" id="ARBA00007430"/>
    </source>
</evidence>